<gene>
    <name evidence="4" type="ORF">Vau01_102510</name>
</gene>
<proteinExistence type="predicted"/>
<evidence type="ECO:0000313" key="4">
    <source>
        <dbReference type="EMBL" id="GIJ62735.1"/>
    </source>
</evidence>
<organism evidence="4 5">
    <name type="scientific">Virgisporangium aurantiacum</name>
    <dbReference type="NCBI Taxonomy" id="175570"/>
    <lineage>
        <taxon>Bacteria</taxon>
        <taxon>Bacillati</taxon>
        <taxon>Actinomycetota</taxon>
        <taxon>Actinomycetes</taxon>
        <taxon>Micromonosporales</taxon>
        <taxon>Micromonosporaceae</taxon>
        <taxon>Virgisporangium</taxon>
    </lineage>
</organism>
<accession>A0A8J3ZJN0</accession>
<evidence type="ECO:0000313" key="5">
    <source>
        <dbReference type="Proteomes" id="UP000612585"/>
    </source>
</evidence>
<evidence type="ECO:0000256" key="2">
    <source>
        <dbReference type="SAM" id="SignalP"/>
    </source>
</evidence>
<feature type="domain" description="ARB-07466-like C-terminal" evidence="3">
    <location>
        <begin position="239"/>
        <end position="348"/>
    </location>
</feature>
<protein>
    <recommendedName>
        <fullName evidence="3">ARB-07466-like C-terminal domain-containing protein</fullName>
    </recommendedName>
</protein>
<reference evidence="4" key="1">
    <citation type="submission" date="2021-01" db="EMBL/GenBank/DDBJ databases">
        <title>Whole genome shotgun sequence of Virgisporangium aurantiacum NBRC 16421.</title>
        <authorList>
            <person name="Komaki H."/>
            <person name="Tamura T."/>
        </authorList>
    </citation>
    <scope>NUCLEOTIDE SEQUENCE</scope>
    <source>
        <strain evidence="4">NBRC 16421</strain>
    </source>
</reference>
<dbReference type="InterPro" id="IPR058593">
    <property type="entry name" value="ARB_07466-like_C"/>
</dbReference>
<sequence>MLVRSALTLIVAACLFVAVPSAGPAGADPAEDIAADLHRQLEAASRGYLDAEATLAGSRQRQADLAGQLGAAEAKVAAAQPQANEILAATYRTGGSASTASMLLGSGSAGGFVDRAASLRVVAARNERTLRELIALRRDLAAKKTAIDAEVKLQEQQLAVMAKKKADAERALASYGGAAEQGPPAAQPPAAQPPAGSSGGGSSGGGSSGGGGKPPPAQPPPGNGTFPPERCSVDDPTTNGCITARTLHAMRQAQSAGFTRFVSCYRSQEDGGEHPRGRACDFAAQKNGFGGVASGGDRTYGDNLSVYFIDNSRRLGVLYVIWFKRIWLPSSGWRAYNRGRGDPSSDHTNHVHLSMR</sequence>
<dbReference type="Proteomes" id="UP000612585">
    <property type="component" value="Unassembled WGS sequence"/>
</dbReference>
<name>A0A8J3ZJN0_9ACTN</name>
<keyword evidence="5" id="KW-1185">Reference proteome</keyword>
<feature type="region of interest" description="Disordered" evidence="1">
    <location>
        <begin position="173"/>
        <end position="234"/>
    </location>
</feature>
<feature type="compositionally biased region" description="Gly residues" evidence="1">
    <location>
        <begin position="197"/>
        <end position="212"/>
    </location>
</feature>
<dbReference type="EMBL" id="BOPG01000082">
    <property type="protein sequence ID" value="GIJ62735.1"/>
    <property type="molecule type" value="Genomic_DNA"/>
</dbReference>
<feature type="compositionally biased region" description="Pro residues" evidence="1">
    <location>
        <begin position="213"/>
        <end position="222"/>
    </location>
</feature>
<keyword evidence="2" id="KW-0732">Signal</keyword>
<evidence type="ECO:0000256" key="1">
    <source>
        <dbReference type="SAM" id="MobiDB-lite"/>
    </source>
</evidence>
<feature type="signal peptide" evidence="2">
    <location>
        <begin position="1"/>
        <end position="27"/>
    </location>
</feature>
<comment type="caution">
    <text evidence="4">The sequence shown here is derived from an EMBL/GenBank/DDBJ whole genome shotgun (WGS) entry which is preliminary data.</text>
</comment>
<dbReference type="Pfam" id="PF26571">
    <property type="entry name" value="VldE"/>
    <property type="match status" value="1"/>
</dbReference>
<feature type="chain" id="PRO_5035269815" description="ARB-07466-like C-terminal domain-containing protein" evidence="2">
    <location>
        <begin position="28"/>
        <end position="356"/>
    </location>
</feature>
<evidence type="ECO:0000259" key="3">
    <source>
        <dbReference type="Pfam" id="PF26571"/>
    </source>
</evidence>
<dbReference type="Gene3D" id="6.10.250.3150">
    <property type="match status" value="1"/>
</dbReference>
<dbReference type="AlphaFoldDB" id="A0A8J3ZJN0"/>